<dbReference type="Proteomes" id="UP000078542">
    <property type="component" value="Unassembled WGS sequence"/>
</dbReference>
<sequence>MESIFLIGRTEPITGCSLPTFRQALASFFYYHNIMKLTVRDSVTKSVEDITKLWNLKNILVKPKRYSIAQLECKFNQWLKLKKNINRNTSTEQEKRAAFTVSLDKIFDIGQIIHVLDASISDAEKCSHAESQTEKLLPNSNNNFPQQKLFSSLKKVLPDGTQSPTSTRTDKLSIIVTGVNTEQLLEISNIQSGTGEAQASAVIKALLQWNLESKVIGLSFDTTASNTAPYKILFYLNFQLCQPRDDYKEFLEFVVIFLGEIPTRGIVFRIPGPIHHARWMAKALYSLKIFLFRSQFHLSARELSGLREICIFIIKLYVKAWFTSTLAISAPNRDLGFLKALHLYKSENAIVAQAALKKFSNHLWYLNHELVALGFFDPDVSVESKLKMVGALNAEETSVNRSKQPNIPNCESWLDKNLDDFVSSKTRTFFGKFGITTDFLDTHPSTWESRTDFRQGCEIVKHIKVTNDVVERAVALAENYNTALTKDERHRQDIYQIVSKHRQILRNCNKTTLKLDFSSTISQ</sequence>
<accession>A0A151IA79</accession>
<name>A0A151IA79_9HYME</name>
<evidence type="ECO:0000313" key="1">
    <source>
        <dbReference type="EMBL" id="KYM96054.1"/>
    </source>
</evidence>
<organism evidence="1 2">
    <name type="scientific">Cyphomyrmex costatus</name>
    <dbReference type="NCBI Taxonomy" id="456900"/>
    <lineage>
        <taxon>Eukaryota</taxon>
        <taxon>Metazoa</taxon>
        <taxon>Ecdysozoa</taxon>
        <taxon>Arthropoda</taxon>
        <taxon>Hexapoda</taxon>
        <taxon>Insecta</taxon>
        <taxon>Pterygota</taxon>
        <taxon>Neoptera</taxon>
        <taxon>Endopterygota</taxon>
        <taxon>Hymenoptera</taxon>
        <taxon>Apocrita</taxon>
        <taxon>Aculeata</taxon>
        <taxon>Formicoidea</taxon>
        <taxon>Formicidae</taxon>
        <taxon>Myrmicinae</taxon>
        <taxon>Cyphomyrmex</taxon>
    </lineage>
</organism>
<gene>
    <name evidence="1" type="ORF">ALC62_13305</name>
</gene>
<proteinExistence type="predicted"/>
<protein>
    <submittedName>
        <fullName evidence="1">Uncharacterized protein</fullName>
    </submittedName>
</protein>
<reference evidence="1 2" key="1">
    <citation type="submission" date="2016-03" db="EMBL/GenBank/DDBJ databases">
        <title>Cyphomyrmex costatus WGS genome.</title>
        <authorList>
            <person name="Nygaard S."/>
            <person name="Hu H."/>
            <person name="Boomsma J."/>
            <person name="Zhang G."/>
        </authorList>
    </citation>
    <scope>NUCLEOTIDE SEQUENCE [LARGE SCALE GENOMIC DNA]</scope>
    <source>
        <strain evidence="1">MS0001</strain>
        <tissue evidence="1">Whole body</tissue>
    </source>
</reference>
<dbReference type="AlphaFoldDB" id="A0A151IA79"/>
<dbReference type="PANTHER" id="PTHR46113:SF1">
    <property type="entry name" value="PEPTIDASE M17 LEUCYL AMINOPEPTIDASE N-TERMINAL DOMAIN-CONTAINING PROTEIN"/>
    <property type="match status" value="1"/>
</dbReference>
<evidence type="ECO:0000313" key="2">
    <source>
        <dbReference type="Proteomes" id="UP000078542"/>
    </source>
</evidence>
<dbReference type="EMBL" id="KQ978239">
    <property type="protein sequence ID" value="KYM96054.1"/>
    <property type="molecule type" value="Genomic_DNA"/>
</dbReference>
<dbReference type="PANTHER" id="PTHR46113">
    <property type="entry name" value="SNAC DOMAIN-CONTAINING PROTEIN"/>
    <property type="match status" value="1"/>
</dbReference>
<keyword evidence="2" id="KW-1185">Reference proteome</keyword>